<dbReference type="AlphaFoldDB" id="A0A6G1KPU0"/>
<feature type="compositionally biased region" description="Polar residues" evidence="1">
    <location>
        <begin position="1"/>
        <end position="32"/>
    </location>
</feature>
<gene>
    <name evidence="2" type="ORF">K504DRAFT_486707</name>
</gene>
<evidence type="ECO:0000313" key="2">
    <source>
        <dbReference type="EMBL" id="KAF2714916.1"/>
    </source>
</evidence>
<dbReference type="OrthoDB" id="3791649at2759"/>
<reference evidence="2" key="1">
    <citation type="journal article" date="2020" name="Stud. Mycol.">
        <title>101 Dothideomycetes genomes: a test case for predicting lifestyles and emergence of pathogens.</title>
        <authorList>
            <person name="Haridas S."/>
            <person name="Albert R."/>
            <person name="Binder M."/>
            <person name="Bloem J."/>
            <person name="Labutti K."/>
            <person name="Salamov A."/>
            <person name="Andreopoulos B."/>
            <person name="Baker S."/>
            <person name="Barry K."/>
            <person name="Bills G."/>
            <person name="Bluhm B."/>
            <person name="Cannon C."/>
            <person name="Castanera R."/>
            <person name="Culley D."/>
            <person name="Daum C."/>
            <person name="Ezra D."/>
            <person name="Gonzalez J."/>
            <person name="Henrissat B."/>
            <person name="Kuo A."/>
            <person name="Liang C."/>
            <person name="Lipzen A."/>
            <person name="Lutzoni F."/>
            <person name="Magnuson J."/>
            <person name="Mondo S."/>
            <person name="Nolan M."/>
            <person name="Ohm R."/>
            <person name="Pangilinan J."/>
            <person name="Park H.-J."/>
            <person name="Ramirez L."/>
            <person name="Alfaro M."/>
            <person name="Sun H."/>
            <person name="Tritt A."/>
            <person name="Yoshinaga Y."/>
            <person name="Zwiers L.-H."/>
            <person name="Turgeon B."/>
            <person name="Goodwin S."/>
            <person name="Spatafora J."/>
            <person name="Crous P."/>
            <person name="Grigoriev I."/>
        </authorList>
    </citation>
    <scope>NUCLEOTIDE SEQUENCE</scope>
    <source>
        <strain evidence="2">CBS 279.74</strain>
    </source>
</reference>
<name>A0A6G1KPU0_9PLEO</name>
<organism evidence="2 3">
    <name type="scientific">Pleomassaria siparia CBS 279.74</name>
    <dbReference type="NCBI Taxonomy" id="1314801"/>
    <lineage>
        <taxon>Eukaryota</taxon>
        <taxon>Fungi</taxon>
        <taxon>Dikarya</taxon>
        <taxon>Ascomycota</taxon>
        <taxon>Pezizomycotina</taxon>
        <taxon>Dothideomycetes</taxon>
        <taxon>Pleosporomycetidae</taxon>
        <taxon>Pleosporales</taxon>
        <taxon>Pleomassariaceae</taxon>
        <taxon>Pleomassaria</taxon>
    </lineage>
</organism>
<evidence type="ECO:0000313" key="3">
    <source>
        <dbReference type="Proteomes" id="UP000799428"/>
    </source>
</evidence>
<evidence type="ECO:0000256" key="1">
    <source>
        <dbReference type="SAM" id="MobiDB-lite"/>
    </source>
</evidence>
<protein>
    <submittedName>
        <fullName evidence="2">Uncharacterized protein</fullName>
    </submittedName>
</protein>
<dbReference type="Proteomes" id="UP000799428">
    <property type="component" value="Unassembled WGS sequence"/>
</dbReference>
<feature type="compositionally biased region" description="Basic and acidic residues" evidence="1">
    <location>
        <begin position="96"/>
        <end position="108"/>
    </location>
</feature>
<feature type="region of interest" description="Disordered" evidence="1">
    <location>
        <begin position="1"/>
        <end position="124"/>
    </location>
</feature>
<sequence length="689" mass="76773">MVHLQTTSTAGQSMTDCLTTEQSTSPILIKSQSSRKRKYPSPDTTEDDAGASARGPTTKRRKKNTTVVQANKSGSTNGTKDADYTDDDDFPPKLTGHKEATAKWKKNECATQSPLAPPGSIKSTSTGLIPTAPDSMFNHARTRNSPQGTVIPAPTPQANAPIPCPIDWQHPGLIDLKAHHVEIYSLARGWDPYGAQPSQKEIWRQFKDAHPDQDPAEENLRKRLKKAVLSIFQATGIYFAGVITGLQQSRTKVNKKDVMQPALVPEAVGDKDERNPWLGVCLTGKQALAAAGAPVKIKDVRATVNTTGACGTQKRTPHYVKHSGPVFSIRCINPEESFVPERAIPLDIAKQASTRIAESNQTSMEVQVEPHIVTLYTSCLAPTTLSTLPAWVKPLLYEQKDSHIYESWINKFNVDDTIKCYSFSVFMGSSGIAFINEWRKRMHLEQSFLEASGESSSWMLQFTAGAMNELWRQTDAKDHGRLFWSDFLKSQGKTAAEKIVQDLDQYSYEFLSEFQQFLSTWYNIVTDDDGEISDIDDSDANPTPPAYDPSIVLTTNQGEWCSRYHSHPKINGGCRETVQVLINSHIPDVDETLFTSAKEIEIPGNDNGITRTALQTEERKRKRGLEDDDEVREEEDIASGPSMKRRKSAKGREAKDRYIDPFVDSPIKLKDRQRAIIAMYGNTGIFEKF</sequence>
<feature type="compositionally biased region" description="Acidic residues" evidence="1">
    <location>
        <begin position="626"/>
        <end position="637"/>
    </location>
</feature>
<proteinExistence type="predicted"/>
<feature type="compositionally biased region" description="Polar residues" evidence="1">
    <location>
        <begin position="67"/>
        <end position="79"/>
    </location>
</feature>
<dbReference type="EMBL" id="MU005764">
    <property type="protein sequence ID" value="KAF2714916.1"/>
    <property type="molecule type" value="Genomic_DNA"/>
</dbReference>
<feature type="region of interest" description="Disordered" evidence="1">
    <location>
        <begin position="617"/>
        <end position="657"/>
    </location>
</feature>
<keyword evidence="3" id="KW-1185">Reference proteome</keyword>
<accession>A0A6G1KPU0</accession>